<keyword evidence="3" id="KW-1185">Reference proteome</keyword>
<evidence type="ECO:0000313" key="2">
    <source>
        <dbReference type="EMBL" id="KAF2304839.1"/>
    </source>
</evidence>
<dbReference type="EMBL" id="JAAGAX010000009">
    <property type="protein sequence ID" value="KAF2304839.1"/>
    <property type="molecule type" value="Genomic_DNA"/>
</dbReference>
<comment type="caution">
    <text evidence="2">The sequence shown here is derived from an EMBL/GenBank/DDBJ whole genome shotgun (WGS) entry which is preliminary data.</text>
</comment>
<keyword evidence="1" id="KW-1133">Transmembrane helix</keyword>
<evidence type="ECO:0000256" key="1">
    <source>
        <dbReference type="SAM" id="Phobius"/>
    </source>
</evidence>
<protein>
    <submittedName>
        <fullName evidence="2">Uncharacterized protein</fullName>
    </submittedName>
</protein>
<accession>A0A6A6LYS1</accession>
<gene>
    <name evidence="2" type="ORF">GH714_039145</name>
</gene>
<dbReference type="AlphaFoldDB" id="A0A6A6LYS1"/>
<sequence>METTTDERNSTQELKRKNGGLRTMPFIIANETFEKVAGVGLQANMILYLQNEYNLSSATGATILFLWLAISYFTPIFGAFVSDSYLEEYCNVRRAGNDSAMANSHYSKRKASTL</sequence>
<dbReference type="Proteomes" id="UP000467840">
    <property type="component" value="Chromosome 16"/>
</dbReference>
<dbReference type="PANTHER" id="PTHR11654">
    <property type="entry name" value="OLIGOPEPTIDE TRANSPORTER-RELATED"/>
    <property type="match status" value="1"/>
</dbReference>
<proteinExistence type="predicted"/>
<evidence type="ECO:0000313" key="3">
    <source>
        <dbReference type="Proteomes" id="UP000467840"/>
    </source>
</evidence>
<keyword evidence="1" id="KW-0812">Transmembrane</keyword>
<name>A0A6A6LYS1_HEVBR</name>
<keyword evidence="1" id="KW-0472">Membrane</keyword>
<feature type="transmembrane region" description="Helical" evidence="1">
    <location>
        <begin position="64"/>
        <end position="86"/>
    </location>
</feature>
<dbReference type="InterPro" id="IPR036259">
    <property type="entry name" value="MFS_trans_sf"/>
</dbReference>
<dbReference type="Gene3D" id="1.20.1250.20">
    <property type="entry name" value="MFS general substrate transporter like domains"/>
    <property type="match status" value="1"/>
</dbReference>
<reference evidence="2 3" key="1">
    <citation type="journal article" date="2020" name="Mol. Plant">
        <title>The Chromosome-Based Rubber Tree Genome Provides New Insights into Spurge Genome Evolution and Rubber Biosynthesis.</title>
        <authorList>
            <person name="Liu J."/>
            <person name="Shi C."/>
            <person name="Shi C.C."/>
            <person name="Li W."/>
            <person name="Zhang Q.J."/>
            <person name="Zhang Y."/>
            <person name="Li K."/>
            <person name="Lu H.F."/>
            <person name="Shi C."/>
            <person name="Zhu S.T."/>
            <person name="Xiao Z.Y."/>
            <person name="Nan H."/>
            <person name="Yue Y."/>
            <person name="Zhu X.G."/>
            <person name="Wu Y."/>
            <person name="Hong X.N."/>
            <person name="Fan G.Y."/>
            <person name="Tong Y."/>
            <person name="Zhang D."/>
            <person name="Mao C.L."/>
            <person name="Liu Y.L."/>
            <person name="Hao S.J."/>
            <person name="Liu W.Q."/>
            <person name="Lv M.Q."/>
            <person name="Zhang H.B."/>
            <person name="Liu Y."/>
            <person name="Hu-Tang G.R."/>
            <person name="Wang J.P."/>
            <person name="Wang J.H."/>
            <person name="Sun Y.H."/>
            <person name="Ni S.B."/>
            <person name="Chen W.B."/>
            <person name="Zhang X.C."/>
            <person name="Jiao Y.N."/>
            <person name="Eichler E.E."/>
            <person name="Li G.H."/>
            <person name="Liu X."/>
            <person name="Gao L.Z."/>
        </authorList>
    </citation>
    <scope>NUCLEOTIDE SEQUENCE [LARGE SCALE GENOMIC DNA]</scope>
    <source>
        <strain evidence="3">cv. GT1</strain>
        <tissue evidence="2">Leaf</tissue>
    </source>
</reference>
<organism evidence="2 3">
    <name type="scientific">Hevea brasiliensis</name>
    <name type="common">Para rubber tree</name>
    <name type="synonym">Siphonia brasiliensis</name>
    <dbReference type="NCBI Taxonomy" id="3981"/>
    <lineage>
        <taxon>Eukaryota</taxon>
        <taxon>Viridiplantae</taxon>
        <taxon>Streptophyta</taxon>
        <taxon>Embryophyta</taxon>
        <taxon>Tracheophyta</taxon>
        <taxon>Spermatophyta</taxon>
        <taxon>Magnoliopsida</taxon>
        <taxon>eudicotyledons</taxon>
        <taxon>Gunneridae</taxon>
        <taxon>Pentapetalae</taxon>
        <taxon>rosids</taxon>
        <taxon>fabids</taxon>
        <taxon>Malpighiales</taxon>
        <taxon>Euphorbiaceae</taxon>
        <taxon>Crotonoideae</taxon>
        <taxon>Micrandreae</taxon>
        <taxon>Hevea</taxon>
    </lineage>
</organism>